<keyword evidence="2" id="KW-1185">Reference proteome</keyword>
<reference evidence="1 2" key="1">
    <citation type="submission" date="2020-08" db="EMBL/GenBank/DDBJ databases">
        <title>A Genomic Blueprint of the Chicken Gut Microbiome.</title>
        <authorList>
            <person name="Gilroy R."/>
            <person name="Ravi A."/>
            <person name="Getino M."/>
            <person name="Pursley I."/>
            <person name="Horton D.L."/>
            <person name="Alikhan N.-F."/>
            <person name="Baker D."/>
            <person name="Gharbi K."/>
            <person name="Hall N."/>
            <person name="Watson M."/>
            <person name="Adriaenssens E.M."/>
            <person name="Foster-Nyarko E."/>
            <person name="Jarju S."/>
            <person name="Secka A."/>
            <person name="Antonio M."/>
            <person name="Oren A."/>
            <person name="Chaudhuri R."/>
            <person name="La Ragione R.M."/>
            <person name="Hildebrand F."/>
            <person name="Pallen M.J."/>
        </authorList>
    </citation>
    <scope>NUCLEOTIDE SEQUENCE [LARGE SCALE GENOMIC DNA]</scope>
    <source>
        <strain evidence="1 2">Sa2CUA9</strain>
    </source>
</reference>
<gene>
    <name evidence="1" type="ORF">H9641_14490</name>
</gene>
<evidence type="ECO:0000313" key="2">
    <source>
        <dbReference type="Proteomes" id="UP000655570"/>
    </source>
</evidence>
<organism evidence="1 2">
    <name type="scientific">Oerskovia merdavium</name>
    <dbReference type="NCBI Taxonomy" id="2762227"/>
    <lineage>
        <taxon>Bacteria</taxon>
        <taxon>Bacillati</taxon>
        <taxon>Actinomycetota</taxon>
        <taxon>Actinomycetes</taxon>
        <taxon>Micrococcales</taxon>
        <taxon>Cellulomonadaceae</taxon>
        <taxon>Oerskovia</taxon>
    </lineage>
</organism>
<dbReference type="Gene3D" id="2.30.320.10">
    <property type="entry name" value="YwqG-like"/>
    <property type="match status" value="1"/>
</dbReference>
<proteinExistence type="predicted"/>
<dbReference type="EMBL" id="JACSQF010000015">
    <property type="protein sequence ID" value="MBD7981916.1"/>
    <property type="molecule type" value="Genomic_DNA"/>
</dbReference>
<protein>
    <recommendedName>
        <fullName evidence="3">DUF1963 domain-containing protein</fullName>
    </recommendedName>
</protein>
<accession>A0ABR8U1K3</accession>
<evidence type="ECO:0008006" key="3">
    <source>
        <dbReference type="Google" id="ProtNLM"/>
    </source>
</evidence>
<sequence>MQLWTPTWTITPPRADPSSVSHFGGVPYGLPAERWPVCAQCGVVMTPLLCLEPGPWLPRVPEDHVALVFKCEDEGICDFWDGESGANACLLVSRAELAAQPLLLPADVVDGRTRLLPQVWVGTWEPSDDGLTAEQSEALDDPVRFWDLPEAIQFSHGFQTARLTKAGGAPYWTGNGPDDDPPRPRHLLFQIDSAIMVSDSRDALVEHVAGDGFSEIDDDGALSAANLALDGIAYLFDITPQAARPTLRLVVKR</sequence>
<name>A0ABR8U1K3_9CELL</name>
<dbReference type="RefSeq" id="WP_191804972.1">
    <property type="nucleotide sequence ID" value="NZ_JACSQF010000015.1"/>
</dbReference>
<dbReference type="Proteomes" id="UP000655570">
    <property type="component" value="Unassembled WGS sequence"/>
</dbReference>
<comment type="caution">
    <text evidence="1">The sequence shown here is derived from an EMBL/GenBank/DDBJ whole genome shotgun (WGS) entry which is preliminary data.</text>
</comment>
<evidence type="ECO:0000313" key="1">
    <source>
        <dbReference type="EMBL" id="MBD7981916.1"/>
    </source>
</evidence>